<feature type="transmembrane region" description="Helical" evidence="7">
    <location>
        <begin position="169"/>
        <end position="193"/>
    </location>
</feature>
<evidence type="ECO:0000256" key="6">
    <source>
        <dbReference type="ARBA" id="ARBA00023136"/>
    </source>
</evidence>
<dbReference type="Pfam" id="PF01810">
    <property type="entry name" value="LysE"/>
    <property type="match status" value="1"/>
</dbReference>
<name>A0A743SPP5_SALER</name>
<comment type="caution">
    <text evidence="8">The sequence shown here is derived from an EMBL/GenBank/DDBJ whole genome shotgun (WGS) entry which is preliminary data.</text>
</comment>
<keyword evidence="6 7" id="KW-0472">Membrane</keyword>
<dbReference type="AlphaFoldDB" id="A0A743SPP5"/>
<dbReference type="GO" id="GO:0033228">
    <property type="term" value="P:cysteine export across plasma membrane"/>
    <property type="evidence" value="ECO:0007669"/>
    <property type="project" value="TreeGrafter"/>
</dbReference>
<dbReference type="EMBL" id="DAAUQX010000076">
    <property type="protein sequence ID" value="HAF2130774.1"/>
    <property type="molecule type" value="Genomic_DNA"/>
</dbReference>
<dbReference type="PANTHER" id="PTHR30086">
    <property type="entry name" value="ARGININE EXPORTER PROTEIN ARGO"/>
    <property type="match status" value="1"/>
</dbReference>
<feature type="transmembrane region" description="Helical" evidence="7">
    <location>
        <begin position="47"/>
        <end position="65"/>
    </location>
</feature>
<comment type="subcellular location">
    <subcellularLocation>
        <location evidence="1">Cell membrane</location>
        <topology evidence="1">Multi-pass membrane protein</topology>
    </subcellularLocation>
</comment>
<accession>A0A743SPP5</accession>
<feature type="transmembrane region" description="Helical" evidence="7">
    <location>
        <begin position="12"/>
        <end position="35"/>
    </location>
</feature>
<keyword evidence="4" id="KW-0813">Transport</keyword>
<evidence type="ECO:0000256" key="2">
    <source>
        <dbReference type="ARBA" id="ARBA00022475"/>
    </source>
</evidence>
<keyword evidence="2" id="KW-1003">Cell membrane</keyword>
<organism evidence="8">
    <name type="scientific">Salmonella enterica</name>
    <name type="common">Salmonella choleraesuis</name>
    <dbReference type="NCBI Taxonomy" id="28901"/>
    <lineage>
        <taxon>Bacteria</taxon>
        <taxon>Pseudomonadati</taxon>
        <taxon>Pseudomonadota</taxon>
        <taxon>Gammaproteobacteria</taxon>
        <taxon>Enterobacterales</taxon>
        <taxon>Enterobacteriaceae</taxon>
        <taxon>Salmonella</taxon>
    </lineage>
</organism>
<dbReference type="InterPro" id="IPR001123">
    <property type="entry name" value="LeuE-type"/>
</dbReference>
<feature type="transmembrane region" description="Helical" evidence="7">
    <location>
        <begin position="136"/>
        <end position="157"/>
    </location>
</feature>
<feature type="transmembrane region" description="Helical" evidence="7">
    <location>
        <begin position="71"/>
        <end position="91"/>
    </location>
</feature>
<reference evidence="8" key="2">
    <citation type="submission" date="2020-02" db="EMBL/GenBank/DDBJ databases">
        <authorList>
            <consortium name="NCBI Pathogen Detection Project"/>
        </authorList>
    </citation>
    <scope>NUCLEOTIDE SEQUENCE</scope>
    <source>
        <strain evidence="8">MA.CK_00/00001968</strain>
    </source>
</reference>
<evidence type="ECO:0000256" key="5">
    <source>
        <dbReference type="ARBA" id="ARBA00022989"/>
    </source>
</evidence>
<sequence>MILIECIKIVGTSILLLIMPGPTNTLLLLSGYTCGIRYSIKMILAEWSGYMLAISFWGGLTGFLVREGSVFLTTIKLLSATYVAFLAVKVWRFSLKDKPEKITAKTVFITTLLNPKSFVLAIYVVPPDTFQALQNYAGPMISVLMALLPVSFMWVICGSGMSQKEVPSFSPLSAIFCQTASLVMAVFAASMFYNSLD</sequence>
<evidence type="ECO:0008006" key="9">
    <source>
        <dbReference type="Google" id="ProtNLM"/>
    </source>
</evidence>
<keyword evidence="5 7" id="KW-1133">Transmembrane helix</keyword>
<keyword evidence="4" id="KW-0029">Amino-acid transport</keyword>
<evidence type="ECO:0000256" key="7">
    <source>
        <dbReference type="SAM" id="Phobius"/>
    </source>
</evidence>
<evidence type="ECO:0000256" key="1">
    <source>
        <dbReference type="ARBA" id="ARBA00004651"/>
    </source>
</evidence>
<dbReference type="GO" id="GO:0005886">
    <property type="term" value="C:plasma membrane"/>
    <property type="evidence" value="ECO:0007669"/>
    <property type="project" value="UniProtKB-SubCell"/>
</dbReference>
<reference evidence="8" key="1">
    <citation type="journal article" date="2018" name="Genome Biol.">
        <title>SKESA: strategic k-mer extension for scrupulous assemblies.</title>
        <authorList>
            <person name="Souvorov A."/>
            <person name="Agarwala R."/>
            <person name="Lipman D.J."/>
        </authorList>
    </citation>
    <scope>NUCLEOTIDE SEQUENCE</scope>
    <source>
        <strain evidence="8">MA.CK_00/00001968</strain>
    </source>
</reference>
<protein>
    <recommendedName>
        <fullName evidence="9">LysE family translocator</fullName>
    </recommendedName>
</protein>
<dbReference type="GO" id="GO:0015171">
    <property type="term" value="F:amino acid transmembrane transporter activity"/>
    <property type="evidence" value="ECO:0007669"/>
    <property type="project" value="TreeGrafter"/>
</dbReference>
<keyword evidence="3 7" id="KW-0812">Transmembrane</keyword>
<gene>
    <name evidence="8" type="ORF">G9F27_005090</name>
</gene>
<evidence type="ECO:0000256" key="3">
    <source>
        <dbReference type="ARBA" id="ARBA00022692"/>
    </source>
</evidence>
<dbReference type="PANTHER" id="PTHR30086:SF20">
    <property type="entry name" value="ARGININE EXPORTER PROTEIN ARGO-RELATED"/>
    <property type="match status" value="1"/>
</dbReference>
<proteinExistence type="predicted"/>
<evidence type="ECO:0000313" key="8">
    <source>
        <dbReference type="EMBL" id="HAF2130774.1"/>
    </source>
</evidence>
<evidence type="ECO:0000256" key="4">
    <source>
        <dbReference type="ARBA" id="ARBA00022970"/>
    </source>
</evidence>
<feature type="transmembrane region" description="Helical" evidence="7">
    <location>
        <begin position="103"/>
        <end position="124"/>
    </location>
</feature>